<dbReference type="GO" id="GO:0015627">
    <property type="term" value="C:type II protein secretion system complex"/>
    <property type="evidence" value="ECO:0007669"/>
    <property type="project" value="InterPro"/>
</dbReference>
<dbReference type="Proteomes" id="UP000287394">
    <property type="component" value="Chromosome"/>
</dbReference>
<dbReference type="EMBL" id="AP025739">
    <property type="protein sequence ID" value="BDI29839.1"/>
    <property type="molecule type" value="Genomic_DNA"/>
</dbReference>
<dbReference type="AlphaFoldDB" id="A0A402D5D3"/>
<name>A0A402D5D3_9BACT</name>
<dbReference type="InterPro" id="IPR011453">
    <property type="entry name" value="DUF1559"/>
</dbReference>
<dbReference type="Gene3D" id="3.30.700.10">
    <property type="entry name" value="Glycoprotein, Type 4 Pilin"/>
    <property type="match status" value="1"/>
</dbReference>
<dbReference type="PRINTS" id="PR00813">
    <property type="entry name" value="BCTERIALGSPG"/>
</dbReference>
<dbReference type="KEGG" id="ccot:CCAX7_18900"/>
<evidence type="ECO:0000256" key="1">
    <source>
        <dbReference type="ARBA" id="ARBA00022481"/>
    </source>
</evidence>
<evidence type="ECO:0000313" key="2">
    <source>
        <dbReference type="EMBL" id="BDI29839.1"/>
    </source>
</evidence>
<gene>
    <name evidence="2" type="ORF">CCAX7_18900</name>
</gene>
<dbReference type="InterPro" id="IPR045584">
    <property type="entry name" value="Pilin-like"/>
</dbReference>
<dbReference type="OrthoDB" id="269098at2"/>
<reference evidence="2 3" key="1">
    <citation type="journal article" date="2019" name="Int. J. Syst. Evol. Microbiol.">
        <title>Capsulimonas corticalis gen. nov., sp. nov., an aerobic capsulated bacterium, of a novel bacterial order, Capsulimonadales ord. nov., of the class Armatimonadia of the phylum Armatimonadetes.</title>
        <authorList>
            <person name="Li J."/>
            <person name="Kudo C."/>
            <person name="Tonouchi A."/>
        </authorList>
    </citation>
    <scope>NUCLEOTIDE SEQUENCE [LARGE SCALE GENOMIC DNA]</scope>
    <source>
        <strain evidence="2 3">AX-7</strain>
    </source>
</reference>
<keyword evidence="3" id="KW-1185">Reference proteome</keyword>
<dbReference type="InterPro" id="IPR012902">
    <property type="entry name" value="N_methyl_site"/>
</dbReference>
<accession>A0A402D5D3</accession>
<evidence type="ECO:0000313" key="3">
    <source>
        <dbReference type="Proteomes" id="UP000287394"/>
    </source>
</evidence>
<protein>
    <submittedName>
        <fullName evidence="2">Uncharacterized protein</fullName>
    </submittedName>
</protein>
<sequence>MKHSRPTLRGFTLIELLVVIAIIAILAAILFPVFAKAREKARQTACISNTKQLGLAFVQYVQDNDEALPASGGGTDPAAPACTIVASPSWVLAEHILNTTSACPSNQLPVQNGALYPYVKSAQVYKCPSDSNADGDTISYTMNSRLSGMTDASVQAPSGCILLVDENTVTGLGHVLDNGNFAAPTTDLASGAPNWNDLPTNRHTDGAVFSFYDGHSKWMRPERLKSANFDPAANP</sequence>
<dbReference type="GO" id="GO:0015628">
    <property type="term" value="P:protein secretion by the type II secretion system"/>
    <property type="evidence" value="ECO:0007669"/>
    <property type="project" value="InterPro"/>
</dbReference>
<dbReference type="NCBIfam" id="TIGR02532">
    <property type="entry name" value="IV_pilin_GFxxxE"/>
    <property type="match status" value="1"/>
</dbReference>
<dbReference type="SUPFAM" id="SSF54523">
    <property type="entry name" value="Pili subunits"/>
    <property type="match status" value="1"/>
</dbReference>
<keyword evidence="1" id="KW-0488">Methylation</keyword>
<organism evidence="2 3">
    <name type="scientific">Capsulimonas corticalis</name>
    <dbReference type="NCBI Taxonomy" id="2219043"/>
    <lineage>
        <taxon>Bacteria</taxon>
        <taxon>Bacillati</taxon>
        <taxon>Armatimonadota</taxon>
        <taxon>Armatimonadia</taxon>
        <taxon>Capsulimonadales</taxon>
        <taxon>Capsulimonadaceae</taxon>
        <taxon>Capsulimonas</taxon>
    </lineage>
</organism>
<dbReference type="PROSITE" id="PS00409">
    <property type="entry name" value="PROKAR_NTER_METHYL"/>
    <property type="match status" value="1"/>
</dbReference>
<dbReference type="InterPro" id="IPR000983">
    <property type="entry name" value="Bac_GSPG_pilin"/>
</dbReference>
<proteinExistence type="predicted"/>
<dbReference type="Pfam" id="PF07596">
    <property type="entry name" value="SBP_bac_10"/>
    <property type="match status" value="1"/>
</dbReference>
<dbReference type="PANTHER" id="PTHR30093">
    <property type="entry name" value="GENERAL SECRETION PATHWAY PROTEIN G"/>
    <property type="match status" value="1"/>
</dbReference>
<dbReference type="Pfam" id="PF07963">
    <property type="entry name" value="N_methyl"/>
    <property type="match status" value="1"/>
</dbReference>
<dbReference type="RefSeq" id="WP_119324691.1">
    <property type="nucleotide sequence ID" value="NZ_AP025739.1"/>
</dbReference>